<dbReference type="GO" id="GO:0005543">
    <property type="term" value="F:phospholipid binding"/>
    <property type="evidence" value="ECO:0007669"/>
    <property type="project" value="TreeGrafter"/>
</dbReference>
<dbReference type="EC" id="2.4.1.182" evidence="2"/>
<evidence type="ECO:0000256" key="6">
    <source>
        <dbReference type="ARBA" id="ARBA00022676"/>
    </source>
</evidence>
<evidence type="ECO:0000256" key="1">
    <source>
        <dbReference type="ARBA" id="ARBA00002056"/>
    </source>
</evidence>
<organism evidence="10">
    <name type="scientific">candidate division WOR-3 bacterium</name>
    <dbReference type="NCBI Taxonomy" id="2052148"/>
    <lineage>
        <taxon>Bacteria</taxon>
        <taxon>Bacteria division WOR-3</taxon>
    </lineage>
</organism>
<keyword evidence="8" id="KW-0443">Lipid metabolism</keyword>
<dbReference type="EMBL" id="DTOZ01000158">
    <property type="protein sequence ID" value="HGE78633.1"/>
    <property type="molecule type" value="Genomic_DNA"/>
</dbReference>
<protein>
    <recommendedName>
        <fullName evidence="3">Lipid-A-disaccharide synthase</fullName>
        <ecNumber evidence="2">2.4.1.182</ecNumber>
    </recommendedName>
</protein>
<dbReference type="SUPFAM" id="SSF53756">
    <property type="entry name" value="UDP-Glycosyltransferase/glycogen phosphorylase"/>
    <property type="match status" value="1"/>
</dbReference>
<dbReference type="GO" id="GO:0009245">
    <property type="term" value="P:lipid A biosynthetic process"/>
    <property type="evidence" value="ECO:0007669"/>
    <property type="project" value="UniProtKB-KW"/>
</dbReference>
<evidence type="ECO:0000313" key="10">
    <source>
        <dbReference type="EMBL" id="HGE78633.1"/>
    </source>
</evidence>
<keyword evidence="7" id="KW-0808">Transferase</keyword>
<evidence type="ECO:0000256" key="4">
    <source>
        <dbReference type="ARBA" id="ARBA00022516"/>
    </source>
</evidence>
<dbReference type="Gene3D" id="3.40.50.2000">
    <property type="entry name" value="Glycogen Phosphorylase B"/>
    <property type="match status" value="1"/>
</dbReference>
<gene>
    <name evidence="10" type="ORF">ENX68_06530</name>
</gene>
<dbReference type="GO" id="GO:0008915">
    <property type="term" value="F:lipid-A-disaccharide synthase activity"/>
    <property type="evidence" value="ECO:0007669"/>
    <property type="project" value="UniProtKB-EC"/>
</dbReference>
<dbReference type="InterPro" id="IPR003835">
    <property type="entry name" value="Glyco_trans_19"/>
</dbReference>
<comment type="catalytic activity">
    <reaction evidence="9">
        <text>a lipid X + a UDP-2-N,3-O-bis[(3R)-3-hydroxyacyl]-alpha-D-glucosamine = a lipid A disaccharide + UDP + H(+)</text>
        <dbReference type="Rhea" id="RHEA:67828"/>
        <dbReference type="ChEBI" id="CHEBI:15378"/>
        <dbReference type="ChEBI" id="CHEBI:58223"/>
        <dbReference type="ChEBI" id="CHEBI:137748"/>
        <dbReference type="ChEBI" id="CHEBI:176338"/>
        <dbReference type="ChEBI" id="CHEBI:176343"/>
        <dbReference type="EC" id="2.4.1.182"/>
    </reaction>
</comment>
<reference evidence="10" key="1">
    <citation type="journal article" date="2020" name="mSystems">
        <title>Genome- and Community-Level Interaction Insights into Carbon Utilization and Element Cycling Functions of Hydrothermarchaeota in Hydrothermal Sediment.</title>
        <authorList>
            <person name="Zhou Z."/>
            <person name="Liu Y."/>
            <person name="Xu W."/>
            <person name="Pan J."/>
            <person name="Luo Z.H."/>
            <person name="Li M."/>
        </authorList>
    </citation>
    <scope>NUCLEOTIDE SEQUENCE [LARGE SCALE GENOMIC DNA]</scope>
    <source>
        <strain evidence="10">SpSt-961</strain>
    </source>
</reference>
<dbReference type="GO" id="GO:0016020">
    <property type="term" value="C:membrane"/>
    <property type="evidence" value="ECO:0007669"/>
    <property type="project" value="GOC"/>
</dbReference>
<proteinExistence type="predicted"/>
<evidence type="ECO:0000256" key="5">
    <source>
        <dbReference type="ARBA" id="ARBA00022556"/>
    </source>
</evidence>
<dbReference type="PANTHER" id="PTHR30372:SF4">
    <property type="entry name" value="LIPID-A-DISACCHARIDE SYNTHASE, MITOCHONDRIAL-RELATED"/>
    <property type="match status" value="1"/>
</dbReference>
<evidence type="ECO:0000256" key="9">
    <source>
        <dbReference type="ARBA" id="ARBA00048975"/>
    </source>
</evidence>
<evidence type="ECO:0000256" key="3">
    <source>
        <dbReference type="ARBA" id="ARBA00020902"/>
    </source>
</evidence>
<dbReference type="PROSITE" id="PS51257">
    <property type="entry name" value="PROKAR_LIPOPROTEIN"/>
    <property type="match status" value="1"/>
</dbReference>
<keyword evidence="6" id="KW-0328">Glycosyltransferase</keyword>
<name>A0A7V3RI21_UNCW3</name>
<dbReference type="Pfam" id="PF02684">
    <property type="entry name" value="LpxB"/>
    <property type="match status" value="1"/>
</dbReference>
<accession>A0A7V3RI21</accession>
<comment type="function">
    <text evidence="1">Condensation of UDP-2,3-diacylglucosamine and 2,3-diacylglucosamine-1-phosphate to form lipid A disaccharide, a precursor of lipid A, a phosphorylated glycolipid that anchors the lipopolysaccharide to the outer membrane of the cell.</text>
</comment>
<dbReference type="PANTHER" id="PTHR30372">
    <property type="entry name" value="LIPID-A-DISACCHARIDE SYNTHASE"/>
    <property type="match status" value="1"/>
</dbReference>
<evidence type="ECO:0000256" key="8">
    <source>
        <dbReference type="ARBA" id="ARBA00023098"/>
    </source>
</evidence>
<evidence type="ECO:0000256" key="2">
    <source>
        <dbReference type="ARBA" id="ARBA00012687"/>
    </source>
</evidence>
<dbReference type="AlphaFoldDB" id="A0A7V3RI21"/>
<comment type="caution">
    <text evidence="10">The sequence shown here is derived from an EMBL/GenBank/DDBJ whole genome shotgun (WGS) entry which is preliminary data.</text>
</comment>
<sequence>MGTFEIKELNFLNSNSSIFICACEPSGDLYGSLFVKNYLYNRCKRIFGVGGEDLKNAGVSLIYDYHNLKTFGFTLGLSAIIKNIKMYRMIARSLFQIKPDFFIPVAYPGINLLLCRYAKRLKIKVIYLLPPQLWIWGSFRKYFIKKWVDIVVSVIPFEYHFYKQKKIRVTYWLNPLLKELKKYQRDDYTKRIGFMPGSRTSEIKRNLPVIIELISHLQNKYNLEYSIILHPDTSNSKTLNKLRFLPNVKLIVRERYREMRNCDLIVTCSGTASLECSIMEIPQIFFNRPGFLDYYVFRHLFNIDEYNLVNLYYRKKIVPVFVMRKKEKLRNLMLQELENLLRKMPD</sequence>
<evidence type="ECO:0000256" key="7">
    <source>
        <dbReference type="ARBA" id="ARBA00022679"/>
    </source>
</evidence>
<keyword evidence="4" id="KW-0444">Lipid biosynthesis</keyword>
<keyword evidence="5" id="KW-0441">Lipid A biosynthesis</keyword>